<evidence type="ECO:0000256" key="3">
    <source>
        <dbReference type="ARBA" id="ARBA00022679"/>
    </source>
</evidence>
<keyword evidence="4" id="KW-0472">Membrane</keyword>
<protein>
    <submittedName>
        <fullName evidence="6">Histidine kinase</fullName>
    </submittedName>
</protein>
<dbReference type="RefSeq" id="WP_193735110.1">
    <property type="nucleotide sequence ID" value="NZ_CP063304.1"/>
</dbReference>
<comment type="subcellular location">
    <subcellularLocation>
        <location evidence="1">Membrane</location>
    </subcellularLocation>
</comment>
<feature type="transmembrane region" description="Helical" evidence="4">
    <location>
        <begin position="18"/>
        <end position="41"/>
    </location>
</feature>
<dbReference type="PROSITE" id="PS50885">
    <property type="entry name" value="HAMP"/>
    <property type="match status" value="1"/>
</dbReference>
<dbReference type="InterPro" id="IPR036890">
    <property type="entry name" value="HATPase_C_sf"/>
</dbReference>
<keyword evidence="4" id="KW-1133">Transmembrane helix</keyword>
<feature type="domain" description="HAMP" evidence="5">
    <location>
        <begin position="345"/>
        <end position="370"/>
    </location>
</feature>
<evidence type="ECO:0000313" key="7">
    <source>
        <dbReference type="Proteomes" id="UP000593601"/>
    </source>
</evidence>
<dbReference type="AlphaFoldDB" id="A0A7M2RF29"/>
<proteinExistence type="predicted"/>
<dbReference type="GO" id="GO:0016020">
    <property type="term" value="C:membrane"/>
    <property type="evidence" value="ECO:0007669"/>
    <property type="project" value="UniProtKB-SubCell"/>
</dbReference>
<dbReference type="Proteomes" id="UP000593601">
    <property type="component" value="Chromosome"/>
</dbReference>
<feature type="transmembrane region" description="Helical" evidence="4">
    <location>
        <begin position="293"/>
        <end position="313"/>
    </location>
</feature>
<dbReference type="CDD" id="cd06225">
    <property type="entry name" value="HAMP"/>
    <property type="match status" value="1"/>
</dbReference>
<sequence>MISKWKQNFTNSPLSKKIIIIVLPGISLFAVTILVGFLLTIRSTNHMIYQNTGELLLYSSNDISNNLSSIQDMANFILEDTDIQSSLGKVKDSKSGETSYNAYSKIQIRLNNYYQKFKSNYVNYIQITNQKFSVPSSTIDTYVIPPEIQEHLFQKALEKDGRLYWITDYKDTYGVFLVRSIRRIDNIRLDDLGIMVINVNLKKMLEDLSISSNPDSTSYIISDSKHILYAPDELKDISAETLQTNSDQFYTIKKISGKRFFMVKGRLPITSWDYYCLSPYDNIYKNILFFQHLFILLLVFSFILCILLTRILMKPLLIHFKTLMKKIRVFGDNNFETIDVPYKYENRQDEIGQLHQQFDSMAHKIQTLIKENYEARILAKESQLKALEMQINPHFLYNTLQSIGWRAKLLKDAQISLMTESLGKLLRITLNFENKDSSLRQELELVKYYMNIQGIRYDDSLTYSIDVEEDLLGIYLPKFTLQPLVENAIHYTLEDDSDECFIKIHAHRNKDMVVIIVANTASSFEENLLGKLLLGKILPHGFGIGILNVNKRLELAFGESYKLSFFNKDDFAIAEIYIPYNYMEDKK</sequence>
<dbReference type="GO" id="GO:0000155">
    <property type="term" value="F:phosphorelay sensor kinase activity"/>
    <property type="evidence" value="ECO:0007669"/>
    <property type="project" value="InterPro"/>
</dbReference>
<dbReference type="Gene3D" id="3.30.565.10">
    <property type="entry name" value="Histidine kinase-like ATPase, C-terminal domain"/>
    <property type="match status" value="1"/>
</dbReference>
<dbReference type="PANTHER" id="PTHR34220:SF7">
    <property type="entry name" value="SENSOR HISTIDINE KINASE YPDA"/>
    <property type="match status" value="1"/>
</dbReference>
<dbReference type="InterPro" id="IPR050640">
    <property type="entry name" value="Bact_2-comp_sensor_kinase"/>
</dbReference>
<dbReference type="SUPFAM" id="SSF55874">
    <property type="entry name" value="ATPase domain of HSP90 chaperone/DNA topoisomerase II/histidine kinase"/>
    <property type="match status" value="1"/>
</dbReference>
<accession>A0A7M2RF29</accession>
<keyword evidence="3" id="KW-0808">Transferase</keyword>
<keyword evidence="7" id="KW-1185">Reference proteome</keyword>
<dbReference type="Pfam" id="PF06580">
    <property type="entry name" value="His_kinase"/>
    <property type="match status" value="1"/>
</dbReference>
<dbReference type="KEGG" id="bliq:INP51_12145"/>
<keyword evidence="6" id="KW-0418">Kinase</keyword>
<keyword evidence="2" id="KW-0597">Phosphoprotein</keyword>
<dbReference type="Gene3D" id="6.10.340.10">
    <property type="match status" value="1"/>
</dbReference>
<evidence type="ECO:0000256" key="2">
    <source>
        <dbReference type="ARBA" id="ARBA00022553"/>
    </source>
</evidence>
<organism evidence="6 7">
    <name type="scientific">Blautia liquoris</name>
    <dbReference type="NCBI Taxonomy" id="2779518"/>
    <lineage>
        <taxon>Bacteria</taxon>
        <taxon>Bacillati</taxon>
        <taxon>Bacillota</taxon>
        <taxon>Clostridia</taxon>
        <taxon>Lachnospirales</taxon>
        <taxon>Lachnospiraceae</taxon>
        <taxon>Blautia</taxon>
    </lineage>
</organism>
<evidence type="ECO:0000313" key="6">
    <source>
        <dbReference type="EMBL" id="QOV18748.1"/>
    </source>
</evidence>
<dbReference type="PANTHER" id="PTHR34220">
    <property type="entry name" value="SENSOR HISTIDINE KINASE YPDA"/>
    <property type="match status" value="1"/>
</dbReference>
<gene>
    <name evidence="6" type="ORF">INP51_12145</name>
</gene>
<evidence type="ECO:0000256" key="4">
    <source>
        <dbReference type="SAM" id="Phobius"/>
    </source>
</evidence>
<dbReference type="EMBL" id="CP063304">
    <property type="protein sequence ID" value="QOV18748.1"/>
    <property type="molecule type" value="Genomic_DNA"/>
</dbReference>
<name>A0A7M2RF29_9FIRM</name>
<dbReference type="InterPro" id="IPR003660">
    <property type="entry name" value="HAMP_dom"/>
</dbReference>
<evidence type="ECO:0000256" key="1">
    <source>
        <dbReference type="ARBA" id="ARBA00004370"/>
    </source>
</evidence>
<reference evidence="6 7" key="1">
    <citation type="submission" date="2020-10" db="EMBL/GenBank/DDBJ databases">
        <title>Blautia liquoris sp.nov., isolated from the mud in a fermentation cellar used for the production of Chinese strong-flavoured liquor.</title>
        <authorList>
            <person name="Lu L."/>
        </authorList>
    </citation>
    <scope>NUCLEOTIDE SEQUENCE [LARGE SCALE GENOMIC DNA]</scope>
    <source>
        <strain evidence="6 7">LZLJ-3</strain>
    </source>
</reference>
<evidence type="ECO:0000259" key="5">
    <source>
        <dbReference type="PROSITE" id="PS50885"/>
    </source>
</evidence>
<dbReference type="InterPro" id="IPR010559">
    <property type="entry name" value="Sig_transdc_His_kin_internal"/>
</dbReference>
<keyword evidence="4" id="KW-0812">Transmembrane</keyword>